<dbReference type="EMBL" id="JASBWV010000017">
    <property type="protein sequence ID" value="KAJ9121406.1"/>
    <property type="molecule type" value="Genomic_DNA"/>
</dbReference>
<name>A0ACC2XEE3_9TREE</name>
<accession>A0ACC2XEE3</accession>
<dbReference type="Proteomes" id="UP001234202">
    <property type="component" value="Unassembled WGS sequence"/>
</dbReference>
<evidence type="ECO:0000313" key="1">
    <source>
        <dbReference type="EMBL" id="KAJ9121406.1"/>
    </source>
</evidence>
<sequence>MDPRHDFVEELFPSSPRRYAPMPRRTREHRRGNNVDASSATSVDSLESPLYSMVAQRYSSSTELAKAAEDLLQHFDQATTIREDEHMAIEGTLSSVHGKQSAAGKEGGERLIDDSSGSSSGGEIEIKISGLMTPDDSSSSKNGLWEDGNSMVSVLDPYSTPADWSAVPASTMATTAPVSTGTTDYDCDHGGCYAFTTRFIDDDRLSDDYAARGGGKKRKVPASAQQGPTQPGEREENACLHSCGHVCGEVTTTTTTATNAMDRRVQPEEDTGDHFISDLDSQHDQQSCPRSRCCDHHSSIRIVPDPVIRVPKRKMTDARMAIGFEKRLFNARKAQVLGLHADAVTCLGQTKQKNAAIPSKEELEELIGALEYTGVTGWEGDKVGTGAGVFEGHAVNGRIKGDTLIGTSLTAGSLDLLASSAATTSEKPINSSLQEIGPQRPDKLNWRKRGRMAERHEWLNRKPVKRKGWIPEGTFEFEMPSTVASTIRDSNQKLNTLRVKVTQLLTLTLSSPSMTSFLNGKPIPNGPSPAPKPPPLTARAEKGAPNTSAASTTAKGKQKPAGSSLKTGESSANTRNPLSTEKVQQANGVSTNHKSAPSTSPQFNSSSLPSASVTDATKADLTEHIPRPGQGPVNSANVVVEPSADDPDYIPPHNAAGGVKKGKKKKKKSAMANAANPHHVKNYVPSRRPINAPQTEMPNLVDMLATLFFPPPTRFLNTKPRKSDSTGQQSQANQQKSASSRPPTDPTDEEYVCGLCEYDLFFGSEQAMFKAIDRRKKVLERRQKAQEKAKGVMAGKGLRSKSKKGGGDGDETEDDERCAGGDQCRCAEIRPGNPLSTDGNSDARKTNDATYTKKDMQSQPSDQSDSNANLDDCSIIDDSSIIDDDTSIEDDQAPGDGTSGIQSSLPPSSIPSTYSHLPKRTANTDEPSTKDEEMPPTPDVDTSGLDHSNNNADL</sequence>
<proteinExistence type="predicted"/>
<comment type="caution">
    <text evidence="1">The sequence shown here is derived from an EMBL/GenBank/DDBJ whole genome shotgun (WGS) entry which is preliminary data.</text>
</comment>
<protein>
    <submittedName>
        <fullName evidence="1">Uncharacterized protein</fullName>
    </submittedName>
</protein>
<keyword evidence="2" id="KW-1185">Reference proteome</keyword>
<evidence type="ECO:0000313" key="2">
    <source>
        <dbReference type="Proteomes" id="UP001234202"/>
    </source>
</evidence>
<organism evidence="1 2">
    <name type="scientific">Naganishia onofrii</name>
    <dbReference type="NCBI Taxonomy" id="1851511"/>
    <lineage>
        <taxon>Eukaryota</taxon>
        <taxon>Fungi</taxon>
        <taxon>Dikarya</taxon>
        <taxon>Basidiomycota</taxon>
        <taxon>Agaricomycotina</taxon>
        <taxon>Tremellomycetes</taxon>
        <taxon>Filobasidiales</taxon>
        <taxon>Filobasidiaceae</taxon>
        <taxon>Naganishia</taxon>
    </lineage>
</organism>
<gene>
    <name evidence="1" type="ORF">QFC24_004744</name>
</gene>
<reference evidence="1" key="1">
    <citation type="submission" date="2023-04" db="EMBL/GenBank/DDBJ databases">
        <title>Draft Genome sequencing of Naganishia species isolated from polar environments using Oxford Nanopore Technology.</title>
        <authorList>
            <person name="Leo P."/>
            <person name="Venkateswaran K."/>
        </authorList>
    </citation>
    <scope>NUCLEOTIDE SEQUENCE</scope>
    <source>
        <strain evidence="1">DBVPG 5303</strain>
    </source>
</reference>